<evidence type="ECO:0000313" key="1">
    <source>
        <dbReference type="EMBL" id="TYS16743.1"/>
    </source>
</evidence>
<dbReference type="OrthoDB" id="193997at2"/>
<reference evidence="1 2" key="1">
    <citation type="submission" date="2019-08" db="EMBL/GenBank/DDBJ databases">
        <title>Bacillus genomes from the desert of Cuatro Cienegas, Coahuila.</title>
        <authorList>
            <person name="Olmedo-Alvarez G."/>
        </authorList>
    </citation>
    <scope>NUCLEOTIDE SEQUENCE [LARGE SCALE GENOMIC DNA]</scope>
    <source>
        <strain evidence="1 2">CH34_1T</strain>
    </source>
</reference>
<dbReference type="RefSeq" id="WP_148939980.1">
    <property type="nucleotide sequence ID" value="NZ_VTEI01000005.1"/>
</dbReference>
<comment type="caution">
    <text evidence="1">The sequence shown here is derived from an EMBL/GenBank/DDBJ whole genome shotgun (WGS) entry which is preliminary data.</text>
</comment>
<dbReference type="Proteomes" id="UP000322267">
    <property type="component" value="Unassembled WGS sequence"/>
</dbReference>
<gene>
    <name evidence="1" type="ORF">FZC78_12230</name>
</gene>
<dbReference type="AlphaFoldDB" id="A0A5D4NQZ7"/>
<dbReference type="InterPro" id="IPR027417">
    <property type="entry name" value="P-loop_NTPase"/>
</dbReference>
<protein>
    <submittedName>
        <fullName evidence="1">AAA family ATPase</fullName>
    </submittedName>
</protein>
<proteinExistence type="predicted"/>
<name>A0A5D4NQZ7_9BACI</name>
<evidence type="ECO:0000313" key="2">
    <source>
        <dbReference type="Proteomes" id="UP000322267"/>
    </source>
</evidence>
<organism evidence="1 2">
    <name type="scientific">Rossellomorea vietnamensis</name>
    <dbReference type="NCBI Taxonomy" id="218284"/>
    <lineage>
        <taxon>Bacteria</taxon>
        <taxon>Bacillati</taxon>
        <taxon>Bacillota</taxon>
        <taxon>Bacilli</taxon>
        <taxon>Bacillales</taxon>
        <taxon>Bacillaceae</taxon>
        <taxon>Rossellomorea</taxon>
    </lineage>
</organism>
<dbReference type="SUPFAM" id="SSF52540">
    <property type="entry name" value="P-loop containing nucleoside triphosphate hydrolases"/>
    <property type="match status" value="1"/>
</dbReference>
<dbReference type="Gene3D" id="3.40.50.300">
    <property type="entry name" value="P-loop containing nucleotide triphosphate hydrolases"/>
    <property type="match status" value="1"/>
</dbReference>
<accession>A0A5D4NQZ7</accession>
<dbReference type="EMBL" id="VTEI01000005">
    <property type="protein sequence ID" value="TYS16743.1"/>
    <property type="molecule type" value="Genomic_DNA"/>
</dbReference>
<sequence length="185" mass="21627">MKLVLIFGPQAVGKMTVGQALSKKTGMKLLHNHMTIDLLQPLFGFTPEMWRLTHHFREEIYKSFSRTDEIGLITTFIWAFNMKEDWGFVEKITSIFKEQAAEIYLVELEADIEERIKRNVSPNRLEHKPTKRNTEQSEEHLLSTMKTLRLNSQKNEIQAENYLRINNTSLSPEEVADKIKTEFSL</sequence>